<sequence length="69" mass="7543">MTRLFEQAIGIARRLPPERQDEIARLVLMLASDDDQDCANTTDGTLPFASSSLPLDGTDDETAARHLSI</sequence>
<dbReference type="RefSeq" id="WP_143126407.1">
    <property type="nucleotide sequence ID" value="NZ_VJMG01000048.1"/>
</dbReference>
<dbReference type="Proteomes" id="UP000316801">
    <property type="component" value="Unassembled WGS sequence"/>
</dbReference>
<name>A0A549T4Q3_9HYPH</name>
<feature type="compositionally biased region" description="Polar residues" evidence="1">
    <location>
        <begin position="41"/>
        <end position="53"/>
    </location>
</feature>
<evidence type="ECO:0000256" key="1">
    <source>
        <dbReference type="SAM" id="MobiDB-lite"/>
    </source>
</evidence>
<evidence type="ECO:0000313" key="2">
    <source>
        <dbReference type="EMBL" id="TRL36868.1"/>
    </source>
</evidence>
<evidence type="ECO:0000313" key="3">
    <source>
        <dbReference type="Proteomes" id="UP000316801"/>
    </source>
</evidence>
<reference evidence="2 3" key="1">
    <citation type="submission" date="2019-07" db="EMBL/GenBank/DDBJ databases">
        <title>Ln-dependent methylotrophs.</title>
        <authorList>
            <person name="Tani A."/>
        </authorList>
    </citation>
    <scope>NUCLEOTIDE SEQUENCE [LARGE SCALE GENOMIC DNA]</scope>
    <source>
        <strain evidence="2 3">SM12</strain>
    </source>
</reference>
<keyword evidence="3" id="KW-1185">Reference proteome</keyword>
<protein>
    <submittedName>
        <fullName evidence="2">Uncharacterized protein</fullName>
    </submittedName>
</protein>
<proteinExistence type="predicted"/>
<comment type="caution">
    <text evidence="2">The sequence shown here is derived from an EMBL/GenBank/DDBJ whole genome shotgun (WGS) entry which is preliminary data.</text>
</comment>
<accession>A0A549T4Q3</accession>
<feature type="region of interest" description="Disordered" evidence="1">
    <location>
        <begin position="41"/>
        <end position="69"/>
    </location>
</feature>
<dbReference type="AlphaFoldDB" id="A0A549T4Q3"/>
<dbReference type="EMBL" id="VJMG01000048">
    <property type="protein sequence ID" value="TRL36868.1"/>
    <property type="molecule type" value="Genomic_DNA"/>
</dbReference>
<gene>
    <name evidence="2" type="ORF">FNA46_17005</name>
</gene>
<organism evidence="2 3">
    <name type="scientific">Rhizobium straminoryzae</name>
    <dbReference type="NCBI Taxonomy" id="1387186"/>
    <lineage>
        <taxon>Bacteria</taxon>
        <taxon>Pseudomonadati</taxon>
        <taxon>Pseudomonadota</taxon>
        <taxon>Alphaproteobacteria</taxon>
        <taxon>Hyphomicrobiales</taxon>
        <taxon>Rhizobiaceae</taxon>
        <taxon>Rhizobium/Agrobacterium group</taxon>
        <taxon>Rhizobium</taxon>
    </lineage>
</organism>